<organism evidence="1 2">
    <name type="scientific">Popillia japonica</name>
    <name type="common">Japanese beetle</name>
    <dbReference type="NCBI Taxonomy" id="7064"/>
    <lineage>
        <taxon>Eukaryota</taxon>
        <taxon>Metazoa</taxon>
        <taxon>Ecdysozoa</taxon>
        <taxon>Arthropoda</taxon>
        <taxon>Hexapoda</taxon>
        <taxon>Insecta</taxon>
        <taxon>Pterygota</taxon>
        <taxon>Neoptera</taxon>
        <taxon>Endopterygota</taxon>
        <taxon>Coleoptera</taxon>
        <taxon>Polyphaga</taxon>
        <taxon>Scarabaeiformia</taxon>
        <taxon>Scarabaeidae</taxon>
        <taxon>Rutelinae</taxon>
        <taxon>Popillia</taxon>
    </lineage>
</organism>
<dbReference type="EMBL" id="JASPKY010000601">
    <property type="protein sequence ID" value="KAK9688232.1"/>
    <property type="molecule type" value="Genomic_DNA"/>
</dbReference>
<name>A0AAW1IF91_POPJA</name>
<evidence type="ECO:0000313" key="2">
    <source>
        <dbReference type="Proteomes" id="UP001458880"/>
    </source>
</evidence>
<proteinExistence type="predicted"/>
<dbReference type="Proteomes" id="UP001458880">
    <property type="component" value="Unassembled WGS sequence"/>
</dbReference>
<comment type="caution">
    <text evidence="1">The sequence shown here is derived from an EMBL/GenBank/DDBJ whole genome shotgun (WGS) entry which is preliminary data.</text>
</comment>
<gene>
    <name evidence="1" type="ORF">QE152_g35699</name>
</gene>
<sequence>MACASRKKVQVAAAFIVMAAIIKKKQNRRKPRWWVKKIYQNRSEYGNRLLEDARFEIDDPNFVRMSKQDFNHLIHLIEPKVLNYSSILYINSLSMIIWPVCDVCAITAVSTQRTIRTEASLSTTDLLTSTWLTSHDVTRAARVEQNRYPQFEYAP</sequence>
<accession>A0AAW1IF91</accession>
<keyword evidence="2" id="KW-1185">Reference proteome</keyword>
<protein>
    <submittedName>
        <fullName evidence="1">Uncharacterized protein</fullName>
    </submittedName>
</protein>
<reference evidence="1 2" key="1">
    <citation type="journal article" date="2024" name="BMC Genomics">
        <title>De novo assembly and annotation of Popillia japonica's genome with initial clues to its potential as an invasive pest.</title>
        <authorList>
            <person name="Cucini C."/>
            <person name="Boschi S."/>
            <person name="Funari R."/>
            <person name="Cardaioli E."/>
            <person name="Iannotti N."/>
            <person name="Marturano G."/>
            <person name="Paoli F."/>
            <person name="Bruttini M."/>
            <person name="Carapelli A."/>
            <person name="Frati F."/>
            <person name="Nardi F."/>
        </authorList>
    </citation>
    <scope>NUCLEOTIDE SEQUENCE [LARGE SCALE GENOMIC DNA]</scope>
    <source>
        <strain evidence="1">DMR45628</strain>
    </source>
</reference>
<dbReference type="AlphaFoldDB" id="A0AAW1IF91"/>
<evidence type="ECO:0000313" key="1">
    <source>
        <dbReference type="EMBL" id="KAK9688232.1"/>
    </source>
</evidence>